<dbReference type="RefSeq" id="WP_171158561.1">
    <property type="nucleotide sequence ID" value="NZ_CP053189.1"/>
</dbReference>
<feature type="compositionally biased region" description="Basic and acidic residues" evidence="2">
    <location>
        <begin position="267"/>
        <end position="278"/>
    </location>
</feature>
<evidence type="ECO:0000256" key="2">
    <source>
        <dbReference type="SAM" id="MobiDB-lite"/>
    </source>
</evidence>
<dbReference type="AlphaFoldDB" id="A0A6M4PQI0"/>
<evidence type="ECO:0000313" key="4">
    <source>
        <dbReference type="Proteomes" id="UP000502641"/>
    </source>
</evidence>
<feature type="compositionally biased region" description="Acidic residues" evidence="2">
    <location>
        <begin position="420"/>
        <end position="435"/>
    </location>
</feature>
<evidence type="ECO:0000313" key="3">
    <source>
        <dbReference type="EMBL" id="QJS13221.1"/>
    </source>
</evidence>
<accession>A0A6M4PQI0</accession>
<keyword evidence="1" id="KW-0175">Coiled coil</keyword>
<organism evidence="3 4">
    <name type="scientific">Streptomyces argyrophylli</name>
    <dbReference type="NCBI Taxonomy" id="2726118"/>
    <lineage>
        <taxon>Bacteria</taxon>
        <taxon>Bacillati</taxon>
        <taxon>Actinomycetota</taxon>
        <taxon>Actinomycetes</taxon>
        <taxon>Kitasatosporales</taxon>
        <taxon>Streptomycetaceae</taxon>
        <taxon>Streptomyces</taxon>
    </lineage>
</organism>
<feature type="region of interest" description="Disordered" evidence="2">
    <location>
        <begin position="410"/>
        <end position="450"/>
    </location>
</feature>
<dbReference type="KEGG" id="sarg:HKX69_30045"/>
<proteinExistence type="predicted"/>
<sequence>MTAEHPPLTADPETVRTWLTRLYADSPGFLSTCSDADRFAGRRFTTDAKGISAATDYVLQLDRRRPKGIYAQVTTLRDKPTEGRGGEDLTYGLTHLWADGDFGTIGHKPGPDDLPAPPNPEAVEKVVSESGLPTPSGWAHTGGGYNPVWLLAEVHLLDTDETRAAAKQMTTGLQSILAAQAYQCGWSWDSEVGNLDRLMKIPGTVNRKEGLERVTAIGPGHGEVFDLADLRAVIADLAPDARTVLEQAAREKQQRKAKRTGVALPPPRRDRAPRERSGDGPLDVLADLLEFRDVLEPTGFTYVGQSSDGRQKWLRPTSGGDAPSSAYSLLCDDHVAVNWSERSDLPVGAQPPGQKLTVGTLYAHLHYAGNTSEAARDIMRAAADKPARGHAGRLPVAVLTEVKRRCLKDDEGARASFADDPWDGPQDEPPEDTDETPGTPSDRLPDSLWNTTPTMRQIRQMAQARRAQPDAVLHAVLARTAAMADPTVRVDSGIHQPATLGWYCGLFGPSGAGKGQAENTAEELTPFPNINLAYIDISTGQGIIAAYLDLEVDPEDGDAKKKVLVQTRTRGYALATEGSVLDAMAQMSAAATLNGVLCKAWMSERQGTSNAEVERRRVLPKGAYTLSMSLGVQEEPAAKLLEMGSIGLPQRLAWAHATLGPDTPKKRPATTGPITVTARDGSETPVTTWVAYLRNVTIPVPEHVTEELDGLALDISFGRGADAPLDTHEPLWRLKCAALLALLHGRTAVTDQDWEMARVMWQTSRSVRDRVQEAAQRRTQAERDAVRAEAVKTAAQSHAAVYELEKGVHPSVVNVAKRARRYLLRHGGEIPMRDVNRNCIKKPDRDQYRASGATDSLWSAALAYGSEQGWLAALEGGLLEAGPTDPQES</sequence>
<keyword evidence="4" id="KW-1185">Reference proteome</keyword>
<reference evidence="3 4" key="1">
    <citation type="submission" date="2020-05" db="EMBL/GenBank/DDBJ databases">
        <authorList>
            <person name="Li K."/>
        </authorList>
    </citation>
    <scope>NUCLEOTIDE SEQUENCE [LARGE SCALE GENOMIC DNA]</scope>
    <source>
        <strain evidence="4">jing01</strain>
    </source>
</reference>
<feature type="coiled-coil region" evidence="1">
    <location>
        <begin position="764"/>
        <end position="791"/>
    </location>
</feature>
<dbReference type="Proteomes" id="UP000502641">
    <property type="component" value="Chromosome"/>
</dbReference>
<evidence type="ECO:0008006" key="5">
    <source>
        <dbReference type="Google" id="ProtNLM"/>
    </source>
</evidence>
<gene>
    <name evidence="3" type="ORF">HKX69_30045</name>
</gene>
<protein>
    <recommendedName>
        <fullName evidence="5">DUF3987 domain-containing protein</fullName>
    </recommendedName>
</protein>
<dbReference type="EMBL" id="CP053189">
    <property type="protein sequence ID" value="QJS13221.1"/>
    <property type="molecule type" value="Genomic_DNA"/>
</dbReference>
<evidence type="ECO:0000256" key="1">
    <source>
        <dbReference type="SAM" id="Coils"/>
    </source>
</evidence>
<name>A0A6M4PQI0_9ACTN</name>
<feature type="region of interest" description="Disordered" evidence="2">
    <location>
        <begin position="250"/>
        <end position="281"/>
    </location>
</feature>